<keyword evidence="4" id="KW-1185">Reference proteome</keyword>
<feature type="chain" id="PRO_5041441838" description="VWFA domain-containing protein" evidence="1">
    <location>
        <begin position="24"/>
        <end position="256"/>
    </location>
</feature>
<comment type="caution">
    <text evidence="3">The sequence shown here is derived from an EMBL/GenBank/DDBJ whole genome shotgun (WGS) entry which is preliminary data.</text>
</comment>
<keyword evidence="1" id="KW-0732">Signal</keyword>
<accession>A0AA39HNR2</accession>
<dbReference type="Gene3D" id="3.40.50.410">
    <property type="entry name" value="von Willebrand factor, type A domain"/>
    <property type="match status" value="1"/>
</dbReference>
<proteinExistence type="predicted"/>
<evidence type="ECO:0000256" key="1">
    <source>
        <dbReference type="SAM" id="SignalP"/>
    </source>
</evidence>
<dbReference type="Pfam" id="PF00092">
    <property type="entry name" value="VWA"/>
    <property type="match status" value="1"/>
</dbReference>
<dbReference type="AlphaFoldDB" id="A0AA39HNR2"/>
<dbReference type="InterPro" id="IPR002035">
    <property type="entry name" value="VWF_A"/>
</dbReference>
<evidence type="ECO:0000313" key="4">
    <source>
        <dbReference type="Proteomes" id="UP001175271"/>
    </source>
</evidence>
<dbReference type="Proteomes" id="UP001175271">
    <property type="component" value="Unassembled WGS sequence"/>
</dbReference>
<name>A0AA39HNR2_9BILA</name>
<dbReference type="EMBL" id="JAUCMV010000003">
    <property type="protein sequence ID" value="KAK0409285.1"/>
    <property type="molecule type" value="Genomic_DNA"/>
</dbReference>
<evidence type="ECO:0000259" key="2">
    <source>
        <dbReference type="PROSITE" id="PS50234"/>
    </source>
</evidence>
<dbReference type="InterPro" id="IPR036465">
    <property type="entry name" value="vWFA_dom_sf"/>
</dbReference>
<sequence length="256" mass="28068">MFNSMAIVSGLLLFALFANGTFACFPSSDKEPPEIEVKLPEPTVNVTVCEPQAYDIIFGLDNDVRKDHYEAIGEQIYKFIEPLKLGNGPNETRVAGLVAGVSDRVSLGSFSTAPEFIRAFRGVALKPNTGQSDITDVMQKAAGEFTKKSKERKAKNVKRVMILFYGNNGPVRPVSSSATYALAGDMAKKASVFTYVFPYGANGHISHAYDLSGKQMQNVFPLEKVDDASAPLDRIREGLMLDDPCRNEKKTKTKTK</sequence>
<dbReference type="SUPFAM" id="SSF53300">
    <property type="entry name" value="vWA-like"/>
    <property type="match status" value="1"/>
</dbReference>
<feature type="signal peptide" evidence="1">
    <location>
        <begin position="1"/>
        <end position="23"/>
    </location>
</feature>
<protein>
    <recommendedName>
        <fullName evidence="2">VWFA domain-containing protein</fullName>
    </recommendedName>
</protein>
<organism evidence="3 4">
    <name type="scientific">Steinernema hermaphroditum</name>
    <dbReference type="NCBI Taxonomy" id="289476"/>
    <lineage>
        <taxon>Eukaryota</taxon>
        <taxon>Metazoa</taxon>
        <taxon>Ecdysozoa</taxon>
        <taxon>Nematoda</taxon>
        <taxon>Chromadorea</taxon>
        <taxon>Rhabditida</taxon>
        <taxon>Tylenchina</taxon>
        <taxon>Panagrolaimomorpha</taxon>
        <taxon>Strongyloidoidea</taxon>
        <taxon>Steinernematidae</taxon>
        <taxon>Steinernema</taxon>
    </lineage>
</organism>
<gene>
    <name evidence="3" type="ORF">QR680_004454</name>
</gene>
<evidence type="ECO:0000313" key="3">
    <source>
        <dbReference type="EMBL" id="KAK0409285.1"/>
    </source>
</evidence>
<dbReference type="PROSITE" id="PS50234">
    <property type="entry name" value="VWFA"/>
    <property type="match status" value="1"/>
</dbReference>
<reference evidence="3" key="1">
    <citation type="submission" date="2023-06" db="EMBL/GenBank/DDBJ databases">
        <title>Genomic analysis of the entomopathogenic nematode Steinernema hermaphroditum.</title>
        <authorList>
            <person name="Schwarz E.M."/>
            <person name="Heppert J.K."/>
            <person name="Baniya A."/>
            <person name="Schwartz H.T."/>
            <person name="Tan C.-H."/>
            <person name="Antoshechkin I."/>
            <person name="Sternberg P.W."/>
            <person name="Goodrich-Blair H."/>
            <person name="Dillman A.R."/>
        </authorList>
    </citation>
    <scope>NUCLEOTIDE SEQUENCE</scope>
    <source>
        <strain evidence="3">PS9179</strain>
        <tissue evidence="3">Whole animal</tissue>
    </source>
</reference>
<feature type="domain" description="VWFA" evidence="2">
    <location>
        <begin position="55"/>
        <end position="239"/>
    </location>
</feature>